<comment type="caution">
    <text evidence="2">The sequence shown here is derived from an EMBL/GenBank/DDBJ whole genome shotgun (WGS) entry which is preliminary data.</text>
</comment>
<dbReference type="InterPro" id="IPR050483">
    <property type="entry name" value="CoA-transferase_III_domain"/>
</dbReference>
<evidence type="ECO:0000313" key="2">
    <source>
        <dbReference type="EMBL" id="RZT35487.1"/>
    </source>
</evidence>
<keyword evidence="3" id="KW-1185">Reference proteome</keyword>
<dbReference type="Pfam" id="PF02515">
    <property type="entry name" value="CoA_transf_3"/>
    <property type="match status" value="1"/>
</dbReference>
<evidence type="ECO:0000313" key="3">
    <source>
        <dbReference type="Proteomes" id="UP000291078"/>
    </source>
</evidence>
<dbReference type="InterPro" id="IPR003673">
    <property type="entry name" value="CoA-Trfase_fam_III"/>
</dbReference>
<organism evidence="2 3">
    <name type="scientific">Cupriavidus agavae</name>
    <dbReference type="NCBI Taxonomy" id="1001822"/>
    <lineage>
        <taxon>Bacteria</taxon>
        <taxon>Pseudomonadati</taxon>
        <taxon>Pseudomonadota</taxon>
        <taxon>Betaproteobacteria</taxon>
        <taxon>Burkholderiales</taxon>
        <taxon>Burkholderiaceae</taxon>
        <taxon>Cupriavidus</taxon>
    </lineage>
</organism>
<dbReference type="Proteomes" id="UP000291078">
    <property type="component" value="Unassembled WGS sequence"/>
</dbReference>
<dbReference type="AlphaFoldDB" id="A0A4Q7RRA8"/>
<dbReference type="SUPFAM" id="SSF89796">
    <property type="entry name" value="CoA-transferase family III (CaiB/BaiF)"/>
    <property type="match status" value="1"/>
</dbReference>
<evidence type="ECO:0000256" key="1">
    <source>
        <dbReference type="ARBA" id="ARBA00022679"/>
    </source>
</evidence>
<dbReference type="Gene3D" id="3.30.1540.10">
    <property type="entry name" value="formyl-coa transferase, domain 3"/>
    <property type="match status" value="1"/>
</dbReference>
<dbReference type="GO" id="GO:0008410">
    <property type="term" value="F:CoA-transferase activity"/>
    <property type="evidence" value="ECO:0007669"/>
    <property type="project" value="TreeGrafter"/>
</dbReference>
<dbReference type="InterPro" id="IPR023606">
    <property type="entry name" value="CoA-Trfase_III_dom_1_sf"/>
</dbReference>
<name>A0A4Q7RRA8_9BURK</name>
<dbReference type="PANTHER" id="PTHR48207">
    <property type="entry name" value="SUCCINATE--HYDROXYMETHYLGLUTARATE COA-TRANSFERASE"/>
    <property type="match status" value="1"/>
</dbReference>
<reference evidence="2 3" key="1">
    <citation type="journal article" date="2015" name="Stand. Genomic Sci.">
        <title>Genomic Encyclopedia of Bacterial and Archaeal Type Strains, Phase III: the genomes of soil and plant-associated and newly described type strains.</title>
        <authorList>
            <person name="Whitman W.B."/>
            <person name="Woyke T."/>
            <person name="Klenk H.P."/>
            <person name="Zhou Y."/>
            <person name="Lilburn T.G."/>
            <person name="Beck B.J."/>
            <person name="De Vos P."/>
            <person name="Vandamme P."/>
            <person name="Eisen J.A."/>
            <person name="Garrity G."/>
            <person name="Hugenholtz P."/>
            <person name="Kyrpides N.C."/>
        </authorList>
    </citation>
    <scope>NUCLEOTIDE SEQUENCE [LARGE SCALE GENOMIC DNA]</scope>
    <source>
        <strain evidence="2 3">ASC-9842</strain>
    </source>
</reference>
<proteinExistence type="predicted"/>
<dbReference type="Gene3D" id="3.40.50.10540">
    <property type="entry name" value="Crotonobetainyl-coa:carnitine coa-transferase, domain 1"/>
    <property type="match status" value="1"/>
</dbReference>
<dbReference type="RefSeq" id="WP_130392879.1">
    <property type="nucleotide sequence ID" value="NZ_SGXM01000006.1"/>
</dbReference>
<dbReference type="EMBL" id="SGXM01000006">
    <property type="protein sequence ID" value="RZT35487.1"/>
    <property type="molecule type" value="Genomic_DNA"/>
</dbReference>
<dbReference type="OrthoDB" id="5294844at2"/>
<accession>A0A4Q7RRA8</accession>
<dbReference type="PANTHER" id="PTHR48207:SF4">
    <property type="entry name" value="BLL6097 PROTEIN"/>
    <property type="match status" value="1"/>
</dbReference>
<protein>
    <submittedName>
        <fullName evidence="2">Crotonobetainyl-CoA:carnitine CoA-transferase CaiB-like acyl-CoA transferase</fullName>
    </submittedName>
</protein>
<keyword evidence="1 2" id="KW-0808">Transferase</keyword>
<dbReference type="InterPro" id="IPR044855">
    <property type="entry name" value="CoA-Trfase_III_dom3_sf"/>
</dbReference>
<gene>
    <name evidence="2" type="ORF">EV147_3934</name>
</gene>
<sequence>MNLPLSNIKVLDVSQIMAGPFCCMLLGDMGADVIKVETPGVGDQTRKAMGFRLKGDDSGGFLALNRNKRSVEIDLKNPAGLEAFYELVRGADVLVENNRPGVAARLKIDHATLSPINPRLVYASISGFGQTGPWSSRPGLDLIAQAMSGVMSVMGHPEAPPVKSSVPIADLGAGLFTAYGILSALMGRAQTGQGQYVDASLFETALGLSVWESAEYWGTGGVPVPIGSANRMSAPYQAVRAADRHFVIGAANPKLWKALCEVIGRPELVDDPRFVDNAARIRHRDSLIREIEVEFARRPADEWVDALLAAGVPAGPIATYDEALVSEQAVARNMVLEIEHPVEGTTKALGFPVKLWGTPQQVRYPAPLLGQHTDEVLAEFGLDAACVARLRAEGAFGAQDAEQPPVRKRA</sequence>